<organism evidence="1 2">
    <name type="scientific">Candidatus Nitrosocosmicus oleophilus</name>
    <dbReference type="NCBI Taxonomy" id="1353260"/>
    <lineage>
        <taxon>Archaea</taxon>
        <taxon>Nitrososphaerota</taxon>
        <taxon>Nitrososphaeria</taxon>
        <taxon>Nitrososphaerales</taxon>
        <taxon>Nitrososphaeraceae</taxon>
        <taxon>Candidatus Nitrosocosmicus</taxon>
    </lineage>
</organism>
<name>A0A654LW78_9ARCH</name>
<dbReference type="KEGG" id="taa:NMY3_00277"/>
<reference evidence="2" key="1">
    <citation type="submission" date="2015-10" db="EMBL/GenBank/DDBJ databases">
        <title>Niche specialization of a soil ammonia-oxidizing archaeon, Candidatus Nitrosocosmicus oleophilus.</title>
        <authorList>
            <person name="Jung M.-Y."/>
            <person name="Rhee S.-K."/>
        </authorList>
    </citation>
    <scope>NUCLEOTIDE SEQUENCE [LARGE SCALE GENOMIC DNA]</scope>
    <source>
        <strain evidence="2">MY3</strain>
    </source>
</reference>
<evidence type="ECO:0000313" key="1">
    <source>
        <dbReference type="EMBL" id="ALI34491.1"/>
    </source>
</evidence>
<dbReference type="Proteomes" id="UP000058925">
    <property type="component" value="Chromosome"/>
</dbReference>
<accession>A0A654LW78</accession>
<evidence type="ECO:0000313" key="2">
    <source>
        <dbReference type="Proteomes" id="UP000058925"/>
    </source>
</evidence>
<proteinExistence type="predicted"/>
<sequence length="53" mass="6462">MKSLKKFWNKCLESYRLWYIVVAIKFKIPIVDRIRSDIDLFMLHYRKGEPGSK</sequence>
<dbReference type="EMBL" id="CP012850">
    <property type="protein sequence ID" value="ALI34491.1"/>
    <property type="molecule type" value="Genomic_DNA"/>
</dbReference>
<keyword evidence="2" id="KW-1185">Reference proteome</keyword>
<gene>
    <name evidence="1" type="ORF">NMY3_00277</name>
</gene>
<protein>
    <submittedName>
        <fullName evidence="1">Uncharacterized protein</fullName>
    </submittedName>
</protein>
<dbReference type="AlphaFoldDB" id="A0A654LW78"/>